<name>A0A2V1HXD6_9MICO</name>
<dbReference type="SUPFAM" id="SSF51735">
    <property type="entry name" value="NAD(P)-binding Rossmann-fold domains"/>
    <property type="match status" value="1"/>
</dbReference>
<proteinExistence type="inferred from homology"/>
<dbReference type="PANTHER" id="PTHR43477:SF1">
    <property type="entry name" value="DIHYDROANTICAPSIN 7-DEHYDROGENASE"/>
    <property type="match status" value="1"/>
</dbReference>
<dbReference type="CDD" id="cd05233">
    <property type="entry name" value="SDR_c"/>
    <property type="match status" value="1"/>
</dbReference>
<dbReference type="Proteomes" id="UP000244893">
    <property type="component" value="Unassembled WGS sequence"/>
</dbReference>
<dbReference type="AlphaFoldDB" id="A0A2V1HXD6"/>
<sequence>MSMSESPRTVLVTGAASGIGAAIARRLAAAGDRLVLADRDEVGLGALADELGASAHLVDVSDEQSVGALASRLDGLDVLVNSAGIATETSLDDADLDLYRRTIDVNLTGTVVVTRAVLPFLRESSTARVLNIGSVQGLQAQAGVYAYATSKGGVHNLTRALAVDLAPDGILVNALAPGFIDTPMAVLPDGGTEYETDWFASVYLEHGRLPLRRPGTPDEVAVAAEFLVSASNTYITGAVLPVDGGLAATF</sequence>
<evidence type="ECO:0000256" key="2">
    <source>
        <dbReference type="ARBA" id="ARBA00023002"/>
    </source>
</evidence>
<accession>A0A2V1HXD6</accession>
<dbReference type="FunFam" id="3.40.50.720:FF:000084">
    <property type="entry name" value="Short-chain dehydrogenase reductase"/>
    <property type="match status" value="1"/>
</dbReference>
<evidence type="ECO:0000313" key="3">
    <source>
        <dbReference type="EMBL" id="PVZ95297.1"/>
    </source>
</evidence>
<dbReference type="OrthoDB" id="517007at2"/>
<reference evidence="3 4" key="1">
    <citation type="submission" date="2018-05" db="EMBL/GenBank/DDBJ databases">
        <title>Amnibacterium sp. M8JJ-5, whole genome shotgun sequence.</title>
        <authorList>
            <person name="Tuo L."/>
        </authorList>
    </citation>
    <scope>NUCLEOTIDE SEQUENCE [LARGE SCALE GENOMIC DNA]</scope>
    <source>
        <strain evidence="3 4">M8JJ-5</strain>
    </source>
</reference>
<evidence type="ECO:0000256" key="1">
    <source>
        <dbReference type="ARBA" id="ARBA00006484"/>
    </source>
</evidence>
<dbReference type="InterPro" id="IPR036291">
    <property type="entry name" value="NAD(P)-bd_dom_sf"/>
</dbReference>
<dbReference type="PROSITE" id="PS00061">
    <property type="entry name" value="ADH_SHORT"/>
    <property type="match status" value="1"/>
</dbReference>
<dbReference type="InterPro" id="IPR020904">
    <property type="entry name" value="Sc_DH/Rdtase_CS"/>
</dbReference>
<keyword evidence="4" id="KW-1185">Reference proteome</keyword>
<dbReference type="InterPro" id="IPR051122">
    <property type="entry name" value="SDR_DHRS6-like"/>
</dbReference>
<organism evidence="3 4">
    <name type="scientific">Amnibacterium flavum</name>
    <dbReference type="NCBI Taxonomy" id="2173173"/>
    <lineage>
        <taxon>Bacteria</taxon>
        <taxon>Bacillati</taxon>
        <taxon>Actinomycetota</taxon>
        <taxon>Actinomycetes</taxon>
        <taxon>Micrococcales</taxon>
        <taxon>Microbacteriaceae</taxon>
        <taxon>Amnibacterium</taxon>
    </lineage>
</organism>
<dbReference type="EMBL" id="QEOP01000001">
    <property type="protein sequence ID" value="PVZ95297.1"/>
    <property type="molecule type" value="Genomic_DNA"/>
</dbReference>
<protein>
    <submittedName>
        <fullName evidence="3">NAD(P)-dependent oxidoreductase</fullName>
    </submittedName>
</protein>
<dbReference type="InterPro" id="IPR002347">
    <property type="entry name" value="SDR_fam"/>
</dbReference>
<comment type="caution">
    <text evidence="3">The sequence shown here is derived from an EMBL/GenBank/DDBJ whole genome shotgun (WGS) entry which is preliminary data.</text>
</comment>
<dbReference type="PANTHER" id="PTHR43477">
    <property type="entry name" value="DIHYDROANTICAPSIN 7-DEHYDROGENASE"/>
    <property type="match status" value="1"/>
</dbReference>
<dbReference type="PRINTS" id="PR00080">
    <property type="entry name" value="SDRFAMILY"/>
</dbReference>
<dbReference type="PRINTS" id="PR00081">
    <property type="entry name" value="GDHRDH"/>
</dbReference>
<evidence type="ECO:0000313" key="4">
    <source>
        <dbReference type="Proteomes" id="UP000244893"/>
    </source>
</evidence>
<comment type="similarity">
    <text evidence="1">Belongs to the short-chain dehydrogenases/reductases (SDR) family.</text>
</comment>
<dbReference type="Pfam" id="PF13561">
    <property type="entry name" value="adh_short_C2"/>
    <property type="match status" value="1"/>
</dbReference>
<dbReference type="GO" id="GO:0016491">
    <property type="term" value="F:oxidoreductase activity"/>
    <property type="evidence" value="ECO:0007669"/>
    <property type="project" value="UniProtKB-KW"/>
</dbReference>
<dbReference type="Gene3D" id="3.40.50.720">
    <property type="entry name" value="NAD(P)-binding Rossmann-like Domain"/>
    <property type="match status" value="1"/>
</dbReference>
<gene>
    <name evidence="3" type="ORF">DDQ50_01880</name>
</gene>
<keyword evidence="2" id="KW-0560">Oxidoreductase</keyword>